<sequence>MRYDLENRLKEIRLQQEKQQEEIAELAGVSRRTYIRYENGSISPNLVSAFRIADALGIDNLREIWTYKNPH</sequence>
<dbReference type="InterPro" id="IPR001387">
    <property type="entry name" value="Cro/C1-type_HTH"/>
</dbReference>
<dbReference type="Gene3D" id="1.10.260.40">
    <property type="entry name" value="lambda repressor-like DNA-binding domains"/>
    <property type="match status" value="1"/>
</dbReference>
<dbReference type="EMBL" id="BAAACR010000005">
    <property type="protein sequence ID" value="GAA0207544.1"/>
    <property type="molecule type" value="Genomic_DNA"/>
</dbReference>
<dbReference type="Pfam" id="PF01381">
    <property type="entry name" value="HTH_3"/>
    <property type="match status" value="1"/>
</dbReference>
<organism evidence="4 5">
    <name type="scientific">Selenomonas dianae</name>
    <dbReference type="NCBI Taxonomy" id="135079"/>
    <lineage>
        <taxon>Bacteria</taxon>
        <taxon>Bacillati</taxon>
        <taxon>Bacillota</taxon>
        <taxon>Negativicutes</taxon>
        <taxon>Selenomonadales</taxon>
        <taxon>Selenomonadaceae</taxon>
        <taxon>Selenomonas</taxon>
    </lineage>
</organism>
<evidence type="ECO:0000259" key="3">
    <source>
        <dbReference type="PROSITE" id="PS50943"/>
    </source>
</evidence>
<dbReference type="PANTHER" id="PTHR46558">
    <property type="entry name" value="TRACRIPTIONAL REGULATORY PROTEIN-RELATED-RELATED"/>
    <property type="match status" value="1"/>
</dbReference>
<accession>A0ABP3CJJ6</accession>
<dbReference type="PROSITE" id="PS50943">
    <property type="entry name" value="HTH_CROC1"/>
    <property type="match status" value="1"/>
</dbReference>
<reference evidence="5" key="1">
    <citation type="journal article" date="2019" name="Int. J. Syst. Evol. Microbiol.">
        <title>The Global Catalogue of Microorganisms (GCM) 10K type strain sequencing project: providing services to taxonomists for standard genome sequencing and annotation.</title>
        <authorList>
            <consortium name="The Broad Institute Genomics Platform"/>
            <consortium name="The Broad Institute Genome Sequencing Center for Infectious Disease"/>
            <person name="Wu L."/>
            <person name="Ma J."/>
        </authorList>
    </citation>
    <scope>NUCLEOTIDE SEQUENCE [LARGE SCALE GENOMIC DNA]</scope>
    <source>
        <strain evidence="5">JCM 8542</strain>
    </source>
</reference>
<dbReference type="RefSeq" id="WP_304987236.1">
    <property type="nucleotide sequence ID" value="NZ_BAAACR010000005.1"/>
</dbReference>
<proteinExistence type="predicted"/>
<evidence type="ECO:0000313" key="4">
    <source>
        <dbReference type="EMBL" id="GAA0207544.1"/>
    </source>
</evidence>
<dbReference type="SUPFAM" id="SSF47413">
    <property type="entry name" value="lambda repressor-like DNA-binding domains"/>
    <property type="match status" value="1"/>
</dbReference>
<keyword evidence="1" id="KW-0238">DNA-binding</keyword>
<dbReference type="SMART" id="SM00530">
    <property type="entry name" value="HTH_XRE"/>
    <property type="match status" value="1"/>
</dbReference>
<comment type="caution">
    <text evidence="4">The sequence shown here is derived from an EMBL/GenBank/DDBJ whole genome shotgun (WGS) entry which is preliminary data.</text>
</comment>
<dbReference type="InterPro" id="IPR010982">
    <property type="entry name" value="Lambda_DNA-bd_dom_sf"/>
</dbReference>
<name>A0ABP3CJJ6_9FIRM</name>
<feature type="coiled-coil region" evidence="2">
    <location>
        <begin position="2"/>
        <end position="29"/>
    </location>
</feature>
<dbReference type="CDD" id="cd00093">
    <property type="entry name" value="HTH_XRE"/>
    <property type="match status" value="1"/>
</dbReference>
<keyword evidence="5" id="KW-1185">Reference proteome</keyword>
<gene>
    <name evidence="4" type="ORF">GCM10008919_08480</name>
</gene>
<protein>
    <recommendedName>
        <fullName evidence="3">HTH cro/C1-type domain-containing protein</fullName>
    </recommendedName>
</protein>
<dbReference type="PANTHER" id="PTHR46558:SF11">
    <property type="entry name" value="HTH-TYPE TRANSCRIPTIONAL REGULATOR XRE"/>
    <property type="match status" value="1"/>
</dbReference>
<feature type="domain" description="HTH cro/C1-type" evidence="3">
    <location>
        <begin position="9"/>
        <end position="64"/>
    </location>
</feature>
<evidence type="ECO:0000256" key="1">
    <source>
        <dbReference type="ARBA" id="ARBA00023125"/>
    </source>
</evidence>
<evidence type="ECO:0000313" key="5">
    <source>
        <dbReference type="Proteomes" id="UP001500399"/>
    </source>
</evidence>
<dbReference type="Proteomes" id="UP001500399">
    <property type="component" value="Unassembled WGS sequence"/>
</dbReference>
<keyword evidence="2" id="KW-0175">Coiled coil</keyword>
<evidence type="ECO:0000256" key="2">
    <source>
        <dbReference type="SAM" id="Coils"/>
    </source>
</evidence>